<dbReference type="SUPFAM" id="SSF52172">
    <property type="entry name" value="CheY-like"/>
    <property type="match status" value="1"/>
</dbReference>
<dbReference type="PROSITE" id="PS50005">
    <property type="entry name" value="TPR"/>
    <property type="match status" value="1"/>
</dbReference>
<comment type="caution">
    <text evidence="4">The sequence shown here is derived from an EMBL/GenBank/DDBJ whole genome shotgun (WGS) entry which is preliminary data.</text>
</comment>
<keyword evidence="2" id="KW-0802">TPR repeat</keyword>
<dbReference type="GO" id="GO:0000160">
    <property type="term" value="P:phosphorelay signal transduction system"/>
    <property type="evidence" value="ECO:0007669"/>
    <property type="project" value="InterPro"/>
</dbReference>
<evidence type="ECO:0000256" key="2">
    <source>
        <dbReference type="PROSITE-ProRule" id="PRU00339"/>
    </source>
</evidence>
<dbReference type="Pfam" id="PF00072">
    <property type="entry name" value="Response_reg"/>
    <property type="match status" value="1"/>
</dbReference>
<proteinExistence type="predicted"/>
<gene>
    <name evidence="4" type="ORF">DBZ36_13645</name>
</gene>
<dbReference type="PANTHER" id="PTHR43228">
    <property type="entry name" value="TWO-COMPONENT RESPONSE REGULATOR"/>
    <property type="match status" value="1"/>
</dbReference>
<dbReference type="InterPro" id="IPR001789">
    <property type="entry name" value="Sig_transdc_resp-reg_receiver"/>
</dbReference>
<dbReference type="OrthoDB" id="7298659at2"/>
<evidence type="ECO:0000313" key="4">
    <source>
        <dbReference type="EMBL" id="RKF17483.1"/>
    </source>
</evidence>
<organism evidence="4 5">
    <name type="scientific">Alginatibacterium sediminis</name>
    <dbReference type="NCBI Taxonomy" id="2164068"/>
    <lineage>
        <taxon>Bacteria</taxon>
        <taxon>Pseudomonadati</taxon>
        <taxon>Pseudomonadota</taxon>
        <taxon>Gammaproteobacteria</taxon>
        <taxon>Alteromonadales</taxon>
        <taxon>Alteromonadaceae</taxon>
        <taxon>Alginatibacterium</taxon>
    </lineage>
</organism>
<reference evidence="4 5" key="1">
    <citation type="submission" date="2018-09" db="EMBL/GenBank/DDBJ databases">
        <authorList>
            <person name="Wang Z."/>
        </authorList>
    </citation>
    <scope>NUCLEOTIDE SEQUENCE [LARGE SCALE GENOMIC DNA]</scope>
    <source>
        <strain evidence="4 5">ALS 81</strain>
    </source>
</reference>
<feature type="domain" description="Response regulatory" evidence="3">
    <location>
        <begin position="11"/>
        <end position="130"/>
    </location>
</feature>
<dbReference type="PROSITE" id="PS50110">
    <property type="entry name" value="RESPONSE_REGULATORY"/>
    <property type="match status" value="1"/>
</dbReference>
<protein>
    <submittedName>
        <fullName evidence="4">Response regulator</fullName>
    </submittedName>
</protein>
<dbReference type="InterPro" id="IPR019734">
    <property type="entry name" value="TPR_rpt"/>
</dbReference>
<feature type="repeat" description="TPR" evidence="2">
    <location>
        <begin position="452"/>
        <end position="485"/>
    </location>
</feature>
<dbReference type="SMART" id="SM00028">
    <property type="entry name" value="TPR"/>
    <property type="match status" value="4"/>
</dbReference>
<dbReference type="RefSeq" id="WP_120355508.1">
    <property type="nucleotide sequence ID" value="NZ_RAQO01000007.1"/>
</dbReference>
<evidence type="ECO:0000259" key="3">
    <source>
        <dbReference type="PROSITE" id="PS50110"/>
    </source>
</evidence>
<dbReference type="InterPro" id="IPR052048">
    <property type="entry name" value="ST_Response_Regulator"/>
</dbReference>
<dbReference type="EMBL" id="RAQO01000007">
    <property type="protein sequence ID" value="RKF17483.1"/>
    <property type="molecule type" value="Genomic_DNA"/>
</dbReference>
<dbReference type="PANTHER" id="PTHR43228:SF1">
    <property type="entry name" value="TWO-COMPONENT RESPONSE REGULATOR ARR22"/>
    <property type="match status" value="1"/>
</dbReference>
<dbReference type="Gene3D" id="3.40.50.2300">
    <property type="match status" value="1"/>
</dbReference>
<dbReference type="AlphaFoldDB" id="A0A420E9X4"/>
<keyword evidence="5" id="KW-1185">Reference proteome</keyword>
<dbReference type="SMART" id="SM00448">
    <property type="entry name" value="REC"/>
    <property type="match status" value="1"/>
</dbReference>
<accession>A0A420E9X4</accession>
<evidence type="ECO:0000313" key="5">
    <source>
        <dbReference type="Proteomes" id="UP000286482"/>
    </source>
</evidence>
<evidence type="ECO:0000256" key="1">
    <source>
        <dbReference type="PROSITE-ProRule" id="PRU00169"/>
    </source>
</evidence>
<dbReference type="InterPro" id="IPR011990">
    <property type="entry name" value="TPR-like_helical_dom_sf"/>
</dbReference>
<name>A0A420E9X4_9ALTE</name>
<sequence length="552" mass="63392">MTAKYDYRNKKILIVDDQRAFQVMLKAMLQNFGATDVHFAHTGEAAIRKCVKVPFDILLVDFNLGTGRNGGQLLEELRVKKIIDNKTLFFIISGDNTKGMVLSAIELEPDEFITKPFSQFQLHSRLARAEQKRQELLPVHEAFSNQDYPTIESWCKEYIDNKGRHSNYCRMLMIEAQICQGKLKQAQQLLEALLAHRQTSWVKATLGRVHYLNNKLEEAVKVLTQTTIEYPLLMITYDWLARSYHKQGEVDKALDTIQRGIKLSGMSIERHQLLAELAIESKDHALSRETFATILKLARRSVHRGPQHLSNYVSSLIEEAQHEDDLFRKNRLLQEVSSVIFNARREEGRDESFDFERFEGLSEARVHASKGEMNKAKRLLFNAQKQLLGEPHKTEDNLLPDAFLALSAVGEFEYAMPFANEMDTRKNIDPFAKDSANRVLKDEGFSNKVEHFREQNKLGIQAYEKGLFREAINHFNRALKVAPGNTGAVLNRIQAQLKQLGENRQNLELFNDCKGSIRSIEGLQLNEGHKDRFVLLHKEFENFARPPKAGKK</sequence>
<dbReference type="Gene3D" id="1.25.40.10">
    <property type="entry name" value="Tetratricopeptide repeat domain"/>
    <property type="match status" value="2"/>
</dbReference>
<keyword evidence="1" id="KW-0597">Phosphoprotein</keyword>
<dbReference type="Pfam" id="PF13432">
    <property type="entry name" value="TPR_16"/>
    <property type="match status" value="1"/>
</dbReference>
<feature type="modified residue" description="4-aspartylphosphate" evidence="1">
    <location>
        <position position="61"/>
    </location>
</feature>
<dbReference type="InterPro" id="IPR011006">
    <property type="entry name" value="CheY-like_superfamily"/>
</dbReference>
<dbReference type="CDD" id="cd17589">
    <property type="entry name" value="REC_TPR"/>
    <property type="match status" value="1"/>
</dbReference>
<dbReference type="SUPFAM" id="SSF48452">
    <property type="entry name" value="TPR-like"/>
    <property type="match status" value="1"/>
</dbReference>
<dbReference type="Proteomes" id="UP000286482">
    <property type="component" value="Unassembled WGS sequence"/>
</dbReference>